<dbReference type="InterPro" id="IPR008407">
    <property type="entry name" value="Brnchd-chn_aa_trnsp_AzlD"/>
</dbReference>
<keyword evidence="1" id="KW-0812">Transmembrane</keyword>
<protein>
    <recommendedName>
        <fullName evidence="4">Branched-chain amino acid ABC transporter</fullName>
    </recommendedName>
</protein>
<feature type="transmembrane region" description="Helical" evidence="1">
    <location>
        <begin position="6"/>
        <end position="25"/>
    </location>
</feature>
<evidence type="ECO:0000313" key="2">
    <source>
        <dbReference type="EMBL" id="GAA4608216.1"/>
    </source>
</evidence>
<name>A0ABP8TMK7_9ACTN</name>
<dbReference type="EMBL" id="BAABHJ010000008">
    <property type="protein sequence ID" value="GAA4608216.1"/>
    <property type="molecule type" value="Genomic_DNA"/>
</dbReference>
<dbReference type="Pfam" id="PF05437">
    <property type="entry name" value="AzlD"/>
    <property type="match status" value="1"/>
</dbReference>
<keyword evidence="3" id="KW-1185">Reference proteome</keyword>
<feature type="transmembrane region" description="Helical" evidence="1">
    <location>
        <begin position="79"/>
        <end position="100"/>
    </location>
</feature>
<evidence type="ECO:0000256" key="1">
    <source>
        <dbReference type="SAM" id="Phobius"/>
    </source>
</evidence>
<sequence>MSLWPAIFSVAVINVLFKALGPTVLGGRALPQRVRDVIAMLAPALLAALIVAEVAGAHWSKFDWTVVAGLGGAGAARLLRWPDLPAILCGVLVTILLRLAV</sequence>
<reference evidence="3" key="1">
    <citation type="journal article" date="2019" name="Int. J. Syst. Evol. Microbiol.">
        <title>The Global Catalogue of Microorganisms (GCM) 10K type strain sequencing project: providing services to taxonomists for standard genome sequencing and annotation.</title>
        <authorList>
            <consortium name="The Broad Institute Genomics Platform"/>
            <consortium name="The Broad Institute Genome Sequencing Center for Infectious Disease"/>
            <person name="Wu L."/>
            <person name="Ma J."/>
        </authorList>
    </citation>
    <scope>NUCLEOTIDE SEQUENCE [LARGE SCALE GENOMIC DNA]</scope>
    <source>
        <strain evidence="3">JCM 17938</strain>
    </source>
</reference>
<comment type="caution">
    <text evidence="2">The sequence shown here is derived from an EMBL/GenBank/DDBJ whole genome shotgun (WGS) entry which is preliminary data.</text>
</comment>
<feature type="transmembrane region" description="Helical" evidence="1">
    <location>
        <begin position="37"/>
        <end position="59"/>
    </location>
</feature>
<gene>
    <name evidence="2" type="ORF">GCM10023195_32020</name>
</gene>
<keyword evidence="1" id="KW-0472">Membrane</keyword>
<dbReference type="Proteomes" id="UP001500212">
    <property type="component" value="Unassembled WGS sequence"/>
</dbReference>
<evidence type="ECO:0008006" key="4">
    <source>
        <dbReference type="Google" id="ProtNLM"/>
    </source>
</evidence>
<keyword evidence="1" id="KW-1133">Transmembrane helix</keyword>
<dbReference type="RefSeq" id="WP_345354191.1">
    <property type="nucleotide sequence ID" value="NZ_BAABHJ010000008.1"/>
</dbReference>
<evidence type="ECO:0000313" key="3">
    <source>
        <dbReference type="Proteomes" id="UP001500212"/>
    </source>
</evidence>
<organism evidence="2 3">
    <name type="scientific">Actinoallomurus liliacearum</name>
    <dbReference type="NCBI Taxonomy" id="1080073"/>
    <lineage>
        <taxon>Bacteria</taxon>
        <taxon>Bacillati</taxon>
        <taxon>Actinomycetota</taxon>
        <taxon>Actinomycetes</taxon>
        <taxon>Streptosporangiales</taxon>
        <taxon>Thermomonosporaceae</taxon>
        <taxon>Actinoallomurus</taxon>
    </lineage>
</organism>
<proteinExistence type="predicted"/>
<accession>A0ABP8TMK7</accession>